<name>A0ACC3SUU1_LIPKO</name>
<gene>
    <name evidence="1" type="ORF">V1525DRAFT_271311</name>
</gene>
<keyword evidence="2" id="KW-1185">Reference proteome</keyword>
<organism evidence="1 2">
    <name type="scientific">Lipomyces kononenkoae</name>
    <name type="common">Yeast</name>
    <dbReference type="NCBI Taxonomy" id="34357"/>
    <lineage>
        <taxon>Eukaryota</taxon>
        <taxon>Fungi</taxon>
        <taxon>Dikarya</taxon>
        <taxon>Ascomycota</taxon>
        <taxon>Saccharomycotina</taxon>
        <taxon>Lipomycetes</taxon>
        <taxon>Lipomycetales</taxon>
        <taxon>Lipomycetaceae</taxon>
        <taxon>Lipomyces</taxon>
    </lineage>
</organism>
<reference evidence="2" key="1">
    <citation type="journal article" date="2024" name="Front. Bioeng. Biotechnol.">
        <title>Genome-scale model development and genomic sequencing of the oleaginous clade Lipomyces.</title>
        <authorList>
            <person name="Czajka J.J."/>
            <person name="Han Y."/>
            <person name="Kim J."/>
            <person name="Mondo S.J."/>
            <person name="Hofstad B.A."/>
            <person name="Robles A."/>
            <person name="Haridas S."/>
            <person name="Riley R."/>
            <person name="LaButti K."/>
            <person name="Pangilinan J."/>
            <person name="Andreopoulos W."/>
            <person name="Lipzen A."/>
            <person name="Yan J."/>
            <person name="Wang M."/>
            <person name="Ng V."/>
            <person name="Grigoriev I.V."/>
            <person name="Spatafora J.W."/>
            <person name="Magnuson J.K."/>
            <person name="Baker S.E."/>
            <person name="Pomraning K.R."/>
        </authorList>
    </citation>
    <scope>NUCLEOTIDE SEQUENCE [LARGE SCALE GENOMIC DNA]</scope>
    <source>
        <strain evidence="2">CBS 7786</strain>
    </source>
</reference>
<dbReference type="EMBL" id="MU971418">
    <property type="protein sequence ID" value="KAK9235377.1"/>
    <property type="molecule type" value="Genomic_DNA"/>
</dbReference>
<dbReference type="Proteomes" id="UP001433508">
    <property type="component" value="Unassembled WGS sequence"/>
</dbReference>
<comment type="caution">
    <text evidence="1">The sequence shown here is derived from an EMBL/GenBank/DDBJ whole genome shotgun (WGS) entry which is preliminary data.</text>
</comment>
<accession>A0ACC3SUU1</accession>
<protein>
    <submittedName>
        <fullName evidence="1">Uncharacterized protein</fullName>
    </submittedName>
</protein>
<sequence>MEVSRPDSRLGARLERGTDRRIRTNLKNRLLFRLGNKQKTGLVSNRTSNRSSVETAMLRTRRLVTPTEDQDVSLITSWLLDTAADTHVGDDSRNFRKFRPAHDSPLTRGNTGSSIVGFGEVVIMTQYGTLRREFTLKDIAYVPGFHPNLCGVLCRSSPCRDQF</sequence>
<evidence type="ECO:0000313" key="2">
    <source>
        <dbReference type="Proteomes" id="UP001433508"/>
    </source>
</evidence>
<proteinExistence type="predicted"/>
<evidence type="ECO:0000313" key="1">
    <source>
        <dbReference type="EMBL" id="KAK9235377.1"/>
    </source>
</evidence>